<protein>
    <submittedName>
        <fullName evidence="1">Uncharacterized protein</fullName>
    </submittedName>
</protein>
<accession>A0A381ZBS6</accession>
<dbReference type="EMBL" id="UINC01020694">
    <property type="protein sequence ID" value="SVA86659.1"/>
    <property type="molecule type" value="Genomic_DNA"/>
</dbReference>
<proteinExistence type="predicted"/>
<gene>
    <name evidence="1" type="ORF">METZ01_LOCUS139513</name>
</gene>
<dbReference type="AlphaFoldDB" id="A0A381ZBS6"/>
<sequence>MKNFEVDFETTVPPWHTGHEKYEAEDLDTAKMMFRSKHEAARIFKVAEVLYDERTQRLNVI</sequence>
<organism evidence="1">
    <name type="scientific">marine metagenome</name>
    <dbReference type="NCBI Taxonomy" id="408172"/>
    <lineage>
        <taxon>unclassified sequences</taxon>
        <taxon>metagenomes</taxon>
        <taxon>ecological metagenomes</taxon>
    </lineage>
</organism>
<reference evidence="1" key="1">
    <citation type="submission" date="2018-05" db="EMBL/GenBank/DDBJ databases">
        <authorList>
            <person name="Lanie J.A."/>
            <person name="Ng W.-L."/>
            <person name="Kazmierczak K.M."/>
            <person name="Andrzejewski T.M."/>
            <person name="Davidsen T.M."/>
            <person name="Wayne K.J."/>
            <person name="Tettelin H."/>
            <person name="Glass J.I."/>
            <person name="Rusch D."/>
            <person name="Podicherti R."/>
            <person name="Tsui H.-C.T."/>
            <person name="Winkler M.E."/>
        </authorList>
    </citation>
    <scope>NUCLEOTIDE SEQUENCE</scope>
</reference>
<evidence type="ECO:0000313" key="1">
    <source>
        <dbReference type="EMBL" id="SVA86659.1"/>
    </source>
</evidence>
<name>A0A381ZBS6_9ZZZZ</name>